<dbReference type="STRING" id="1460663.A0A177BTN2"/>
<feature type="compositionally biased region" description="Low complexity" evidence="6">
    <location>
        <begin position="308"/>
        <end position="318"/>
    </location>
</feature>
<sequence>MSDTGTNGDFDPSKLDPALLATFPALTPPSGVEPNFNNPRSIAYQCQVAVYVLLPIMLVHVVLRIYTRLQVKNSLGIDDYSCAVSSLMMTAYCSIILRSPHQWDVRLIDLTESFVKMSTTQFIMYSFTATFIKLSILLLYRRLFWIRDSARYMICIGMVVTALFYLACFISSLIHCVPRHGEGWLSQESKQRCAQPELEVSVVQGVFGVISDFYLLLIPMLQVTRLRVTTSQKIGLAGLFLTGLLACICSVTLCIYRFRQRGTDDFTYMSVPVYTFAVAELNVGIICSCMPVIFVVVKSFSKKVTSTIRGRSSGSRSGELPTDGVPPNCSSEAKPLKPLPGVPRGHLSTLMSFIRSGRRNNTEAGSLVNGDLILTNMSDFDPRKDTYHAHIQSIEDRA</sequence>
<comment type="subcellular location">
    <subcellularLocation>
        <location evidence="1">Membrane</location>
        <topology evidence="1">Multi-pass membrane protein</topology>
    </subcellularLocation>
</comment>
<reference evidence="9 10" key="1">
    <citation type="submission" date="2016-05" db="EMBL/GenBank/DDBJ databases">
        <title>Comparative analysis of secretome profiles of manganese(II)-oxidizing ascomycete fungi.</title>
        <authorList>
            <consortium name="DOE Joint Genome Institute"/>
            <person name="Zeiner C.A."/>
            <person name="Purvine S.O."/>
            <person name="Zink E.M."/>
            <person name="Wu S."/>
            <person name="Pasa-Tolic L."/>
            <person name="Chaput D.L."/>
            <person name="Haridas S."/>
            <person name="Grigoriev I.V."/>
            <person name="Santelli C.M."/>
            <person name="Hansel C.M."/>
        </authorList>
    </citation>
    <scope>NUCLEOTIDE SEQUENCE [LARGE SCALE GENOMIC DNA]</scope>
    <source>
        <strain evidence="9 10">AP3s5-JAC2a</strain>
    </source>
</reference>
<accession>A0A177BTN2</accession>
<keyword evidence="2 7" id="KW-0812">Transmembrane</keyword>
<evidence type="ECO:0000313" key="10">
    <source>
        <dbReference type="Proteomes" id="UP000077069"/>
    </source>
</evidence>
<dbReference type="InterPro" id="IPR052337">
    <property type="entry name" value="SAT4-like"/>
</dbReference>
<dbReference type="PANTHER" id="PTHR33048:SF158">
    <property type="entry name" value="MEMBRANE PROTEIN PTH11-LIKE, PUTATIVE-RELATED"/>
    <property type="match status" value="1"/>
</dbReference>
<dbReference type="RefSeq" id="XP_018029138.1">
    <property type="nucleotide sequence ID" value="XM_018185332.1"/>
</dbReference>
<feature type="transmembrane region" description="Helical" evidence="7">
    <location>
        <begin position="152"/>
        <end position="174"/>
    </location>
</feature>
<evidence type="ECO:0000256" key="1">
    <source>
        <dbReference type="ARBA" id="ARBA00004141"/>
    </source>
</evidence>
<dbReference type="PANTHER" id="PTHR33048">
    <property type="entry name" value="PTH11-LIKE INTEGRAL MEMBRANE PROTEIN (AFU_ORTHOLOGUE AFUA_5G11245)"/>
    <property type="match status" value="1"/>
</dbReference>
<proteinExistence type="inferred from homology"/>
<organism evidence="9 10">
    <name type="scientific">Paraphaeosphaeria sporulosa</name>
    <dbReference type="NCBI Taxonomy" id="1460663"/>
    <lineage>
        <taxon>Eukaryota</taxon>
        <taxon>Fungi</taxon>
        <taxon>Dikarya</taxon>
        <taxon>Ascomycota</taxon>
        <taxon>Pezizomycotina</taxon>
        <taxon>Dothideomycetes</taxon>
        <taxon>Pleosporomycetidae</taxon>
        <taxon>Pleosporales</taxon>
        <taxon>Massarineae</taxon>
        <taxon>Didymosphaeriaceae</taxon>
        <taxon>Paraphaeosphaeria</taxon>
    </lineage>
</organism>
<evidence type="ECO:0000313" key="9">
    <source>
        <dbReference type="EMBL" id="OAF98772.1"/>
    </source>
</evidence>
<evidence type="ECO:0000256" key="5">
    <source>
        <dbReference type="ARBA" id="ARBA00038359"/>
    </source>
</evidence>
<evidence type="ECO:0000259" key="8">
    <source>
        <dbReference type="Pfam" id="PF20684"/>
    </source>
</evidence>
<feature type="transmembrane region" description="Helical" evidence="7">
    <location>
        <begin position="202"/>
        <end position="222"/>
    </location>
</feature>
<feature type="transmembrane region" description="Helical" evidence="7">
    <location>
        <begin position="122"/>
        <end position="140"/>
    </location>
</feature>
<evidence type="ECO:0000256" key="4">
    <source>
        <dbReference type="ARBA" id="ARBA00023136"/>
    </source>
</evidence>
<keyword evidence="4 7" id="KW-0472">Membrane</keyword>
<feature type="domain" description="Rhodopsin" evidence="8">
    <location>
        <begin position="63"/>
        <end position="296"/>
    </location>
</feature>
<keyword evidence="3 7" id="KW-1133">Transmembrane helix</keyword>
<comment type="similarity">
    <text evidence="5">Belongs to the SAT4 family.</text>
</comment>
<dbReference type="InterPro" id="IPR049326">
    <property type="entry name" value="Rhodopsin_dom_fungi"/>
</dbReference>
<feature type="transmembrane region" description="Helical" evidence="7">
    <location>
        <begin position="75"/>
        <end position="97"/>
    </location>
</feature>
<feature type="transmembrane region" description="Helical" evidence="7">
    <location>
        <begin position="273"/>
        <end position="297"/>
    </location>
</feature>
<gene>
    <name evidence="9" type="ORF">CC84DRAFT_1264765</name>
</gene>
<keyword evidence="10" id="KW-1185">Reference proteome</keyword>
<dbReference type="OrthoDB" id="444631at2759"/>
<feature type="transmembrane region" description="Helical" evidence="7">
    <location>
        <begin position="42"/>
        <end position="63"/>
    </location>
</feature>
<evidence type="ECO:0000256" key="2">
    <source>
        <dbReference type="ARBA" id="ARBA00022692"/>
    </source>
</evidence>
<dbReference type="GO" id="GO:0016020">
    <property type="term" value="C:membrane"/>
    <property type="evidence" value="ECO:0007669"/>
    <property type="project" value="UniProtKB-SubCell"/>
</dbReference>
<feature type="region of interest" description="Disordered" evidence="6">
    <location>
        <begin position="308"/>
        <end position="336"/>
    </location>
</feature>
<dbReference type="EMBL" id="KV441564">
    <property type="protein sequence ID" value="OAF98772.1"/>
    <property type="molecule type" value="Genomic_DNA"/>
</dbReference>
<evidence type="ECO:0000256" key="7">
    <source>
        <dbReference type="SAM" id="Phobius"/>
    </source>
</evidence>
<dbReference type="Proteomes" id="UP000077069">
    <property type="component" value="Unassembled WGS sequence"/>
</dbReference>
<feature type="transmembrane region" description="Helical" evidence="7">
    <location>
        <begin position="234"/>
        <end position="258"/>
    </location>
</feature>
<dbReference type="AlphaFoldDB" id="A0A177BTN2"/>
<evidence type="ECO:0000256" key="6">
    <source>
        <dbReference type="SAM" id="MobiDB-lite"/>
    </source>
</evidence>
<name>A0A177BTN2_9PLEO</name>
<protein>
    <recommendedName>
        <fullName evidence="8">Rhodopsin domain-containing protein</fullName>
    </recommendedName>
</protein>
<dbReference type="GeneID" id="28768818"/>
<dbReference type="Pfam" id="PF20684">
    <property type="entry name" value="Fung_rhodopsin"/>
    <property type="match status" value="1"/>
</dbReference>
<evidence type="ECO:0000256" key="3">
    <source>
        <dbReference type="ARBA" id="ARBA00022989"/>
    </source>
</evidence>
<dbReference type="InParanoid" id="A0A177BTN2"/>